<evidence type="ECO:0000259" key="7">
    <source>
        <dbReference type="PROSITE" id="PS50102"/>
    </source>
</evidence>
<evidence type="ECO:0000256" key="5">
    <source>
        <dbReference type="PROSITE-ProRule" id="PRU00176"/>
    </source>
</evidence>
<feature type="region of interest" description="Disordered" evidence="6">
    <location>
        <begin position="263"/>
        <end position="396"/>
    </location>
</feature>
<dbReference type="Gene3D" id="3.30.70.330">
    <property type="match status" value="2"/>
</dbReference>
<feature type="domain" description="RRM" evidence="7">
    <location>
        <begin position="180"/>
        <end position="257"/>
    </location>
</feature>
<dbReference type="InterPro" id="IPR051945">
    <property type="entry name" value="RRM_MRD1_RNA_proc_ribogen"/>
</dbReference>
<comment type="subcellular location">
    <subcellularLocation>
        <location evidence="1">Nucleus</location>
    </subcellularLocation>
</comment>
<evidence type="ECO:0000256" key="4">
    <source>
        <dbReference type="ARBA" id="ARBA00023242"/>
    </source>
</evidence>
<feature type="compositionally biased region" description="Acidic residues" evidence="6">
    <location>
        <begin position="316"/>
        <end position="339"/>
    </location>
</feature>
<feature type="compositionally biased region" description="Polar residues" evidence="6">
    <location>
        <begin position="102"/>
        <end position="114"/>
    </location>
</feature>
<dbReference type="GO" id="GO:0003729">
    <property type="term" value="F:mRNA binding"/>
    <property type="evidence" value="ECO:0007669"/>
    <property type="project" value="TreeGrafter"/>
</dbReference>
<protein>
    <submittedName>
        <fullName evidence="8">RNA-binding protein 28</fullName>
    </submittedName>
</protein>
<proteinExistence type="predicted"/>
<evidence type="ECO:0000256" key="6">
    <source>
        <dbReference type="SAM" id="MobiDB-lite"/>
    </source>
</evidence>
<keyword evidence="3 5" id="KW-0694">RNA-binding</keyword>
<comment type="caution">
    <text evidence="8">The sequence shown here is derived from an EMBL/GenBank/DDBJ whole genome shotgun (WGS) entry which is preliminary data.</text>
</comment>
<dbReference type="SUPFAM" id="SSF54928">
    <property type="entry name" value="RNA-binding domain, RBD"/>
    <property type="match status" value="2"/>
</dbReference>
<evidence type="ECO:0000313" key="8">
    <source>
        <dbReference type="EMBL" id="GFO46401.1"/>
    </source>
</evidence>
<accession>A0AAV4DQK4</accession>
<evidence type="ECO:0000313" key="9">
    <source>
        <dbReference type="Proteomes" id="UP000735302"/>
    </source>
</evidence>
<feature type="compositionally biased region" description="Basic and acidic residues" evidence="6">
    <location>
        <begin position="364"/>
        <end position="380"/>
    </location>
</feature>
<gene>
    <name evidence="8" type="ORF">PoB_007290600</name>
</gene>
<keyword evidence="9" id="KW-1185">Reference proteome</keyword>
<dbReference type="CDD" id="cd12413">
    <property type="entry name" value="RRM1_RBM28_like"/>
    <property type="match status" value="1"/>
</dbReference>
<evidence type="ECO:0000256" key="2">
    <source>
        <dbReference type="ARBA" id="ARBA00022737"/>
    </source>
</evidence>
<feature type="domain" description="RRM" evidence="7">
    <location>
        <begin position="10"/>
        <end position="86"/>
    </location>
</feature>
<dbReference type="PANTHER" id="PTHR48039:SF5">
    <property type="entry name" value="RNA-BINDING PROTEIN 28"/>
    <property type="match status" value="1"/>
</dbReference>
<reference evidence="8 9" key="1">
    <citation type="journal article" date="2021" name="Elife">
        <title>Chloroplast acquisition without the gene transfer in kleptoplastic sea slugs, Plakobranchus ocellatus.</title>
        <authorList>
            <person name="Maeda T."/>
            <person name="Takahashi S."/>
            <person name="Yoshida T."/>
            <person name="Shimamura S."/>
            <person name="Takaki Y."/>
            <person name="Nagai Y."/>
            <person name="Toyoda A."/>
            <person name="Suzuki Y."/>
            <person name="Arimoto A."/>
            <person name="Ishii H."/>
            <person name="Satoh N."/>
            <person name="Nishiyama T."/>
            <person name="Hasebe M."/>
            <person name="Maruyama T."/>
            <person name="Minagawa J."/>
            <person name="Obokata J."/>
            <person name="Shigenobu S."/>
        </authorList>
    </citation>
    <scope>NUCLEOTIDE SEQUENCE [LARGE SCALE GENOMIC DNA]</scope>
</reference>
<dbReference type="InterPro" id="IPR012677">
    <property type="entry name" value="Nucleotide-bd_a/b_plait_sf"/>
</dbReference>
<feature type="region of interest" description="Disordered" evidence="6">
    <location>
        <begin position="88"/>
        <end position="177"/>
    </location>
</feature>
<sequence>MADATERHGKTLFVRNLPYTTTNESLEKEFSDIGPLKSCFVVKDKDSGKCRGFGYVKFTLLDDAEKALTSVKKVEGRNVHIVFANKKEKKKRFGQPQKLEQETSGAVENQQNGDNDVDKKNARTTKPVLATVTKGRESDIGTAKSEKILPHSKQGKKEKKKIPVKGQKQAPNPLNEGKRARLIIRNLAFKCSKEELQQAFEKCGHVVDVHIPTKASGTRLGFGFVQFENKAQAGMAVAQLNGSSVAGRPVAVDWALPKNLYESRTPAKQTASGHEGSDSQEDMEVDGEKEKPKHSRSGGLPDINGRGAKSDRRDADDEDGEEGEEEEEEEEEEEDEDSDGDRVEEQMDDETDSGEAETSSDEDDHNHSDNRNHSGFGKDNKRGKHSTLMGMYLRHQ</sequence>
<keyword evidence="2" id="KW-0677">Repeat</keyword>
<dbReference type="SMART" id="SM00360">
    <property type="entry name" value="RRM"/>
    <property type="match status" value="2"/>
</dbReference>
<dbReference type="GO" id="GO:0005730">
    <property type="term" value="C:nucleolus"/>
    <property type="evidence" value="ECO:0007669"/>
    <property type="project" value="TreeGrafter"/>
</dbReference>
<dbReference type="CDD" id="cd12414">
    <property type="entry name" value="RRM2_RBM28_like"/>
    <property type="match status" value="1"/>
</dbReference>
<name>A0AAV4DQK4_9GAST</name>
<dbReference type="AlphaFoldDB" id="A0AAV4DQK4"/>
<keyword evidence="4" id="KW-0539">Nucleus</keyword>
<feature type="compositionally biased region" description="Basic and acidic residues" evidence="6">
    <location>
        <begin position="134"/>
        <end position="149"/>
    </location>
</feature>
<dbReference type="PROSITE" id="PS50102">
    <property type="entry name" value="RRM"/>
    <property type="match status" value="2"/>
</dbReference>
<dbReference type="InterPro" id="IPR035979">
    <property type="entry name" value="RBD_domain_sf"/>
</dbReference>
<dbReference type="Proteomes" id="UP000735302">
    <property type="component" value="Unassembled WGS sequence"/>
</dbReference>
<feature type="compositionally biased region" description="Acidic residues" evidence="6">
    <location>
        <begin position="346"/>
        <end position="363"/>
    </location>
</feature>
<dbReference type="InterPro" id="IPR000504">
    <property type="entry name" value="RRM_dom"/>
</dbReference>
<organism evidence="8 9">
    <name type="scientific">Plakobranchus ocellatus</name>
    <dbReference type="NCBI Taxonomy" id="259542"/>
    <lineage>
        <taxon>Eukaryota</taxon>
        <taxon>Metazoa</taxon>
        <taxon>Spiralia</taxon>
        <taxon>Lophotrochozoa</taxon>
        <taxon>Mollusca</taxon>
        <taxon>Gastropoda</taxon>
        <taxon>Heterobranchia</taxon>
        <taxon>Euthyneura</taxon>
        <taxon>Panpulmonata</taxon>
        <taxon>Sacoglossa</taxon>
        <taxon>Placobranchoidea</taxon>
        <taxon>Plakobranchidae</taxon>
        <taxon>Plakobranchus</taxon>
    </lineage>
</organism>
<dbReference type="EMBL" id="BLXT01008183">
    <property type="protein sequence ID" value="GFO46401.1"/>
    <property type="molecule type" value="Genomic_DNA"/>
</dbReference>
<dbReference type="PANTHER" id="PTHR48039">
    <property type="entry name" value="RNA-BINDING MOTIF PROTEIN 14B"/>
    <property type="match status" value="1"/>
</dbReference>
<evidence type="ECO:0000256" key="3">
    <source>
        <dbReference type="ARBA" id="ARBA00022884"/>
    </source>
</evidence>
<feature type="compositionally biased region" description="Basic residues" evidence="6">
    <location>
        <begin position="153"/>
        <end position="163"/>
    </location>
</feature>
<evidence type="ECO:0000256" key="1">
    <source>
        <dbReference type="ARBA" id="ARBA00004123"/>
    </source>
</evidence>
<dbReference type="Pfam" id="PF00076">
    <property type="entry name" value="RRM_1"/>
    <property type="match status" value="2"/>
</dbReference>